<keyword evidence="1" id="KW-0812">Transmembrane</keyword>
<gene>
    <name evidence="2" type="ORF">BO71DRAFT_487977</name>
</gene>
<dbReference type="Proteomes" id="UP000247810">
    <property type="component" value="Unassembled WGS sequence"/>
</dbReference>
<keyword evidence="3" id="KW-1185">Reference proteome</keyword>
<name>A0A319CVU8_9EURO</name>
<sequence>MKCGASKNGRFLPRMLSHLQRNRYKIQPWLFKLLPHRMIDAILGSQYDRVKTDLDSGGEVNGYSLTGKPLLFVHSVNPLIPPYSSSFLSIRFFITAYSYSWTKMHLDTFQQYMDLTMARKSNTMCDLSHHERIYPPPRMYHDTSLRNTLDSMSNSSDMHKPPTPPRSRLITYLLNHHPVQMQTRYSCVVLCMLYIHHAGHIVLLISVGLVMARKISF</sequence>
<dbReference type="VEuPathDB" id="FungiDB:BO71DRAFT_487977"/>
<organism evidence="2 3">
    <name type="scientific">Aspergillus ellipticus CBS 707.79</name>
    <dbReference type="NCBI Taxonomy" id="1448320"/>
    <lineage>
        <taxon>Eukaryota</taxon>
        <taxon>Fungi</taxon>
        <taxon>Dikarya</taxon>
        <taxon>Ascomycota</taxon>
        <taxon>Pezizomycotina</taxon>
        <taxon>Eurotiomycetes</taxon>
        <taxon>Eurotiomycetidae</taxon>
        <taxon>Eurotiales</taxon>
        <taxon>Aspergillaceae</taxon>
        <taxon>Aspergillus</taxon>
        <taxon>Aspergillus subgen. Circumdati</taxon>
    </lineage>
</organism>
<reference evidence="2 3" key="1">
    <citation type="submission" date="2018-02" db="EMBL/GenBank/DDBJ databases">
        <title>The genomes of Aspergillus section Nigri reveals drivers in fungal speciation.</title>
        <authorList>
            <consortium name="DOE Joint Genome Institute"/>
            <person name="Vesth T.C."/>
            <person name="Nybo J."/>
            <person name="Theobald S."/>
            <person name="Brandl J."/>
            <person name="Frisvad J.C."/>
            <person name="Nielsen K.F."/>
            <person name="Lyhne E.K."/>
            <person name="Kogle M.E."/>
            <person name="Kuo A."/>
            <person name="Riley R."/>
            <person name="Clum A."/>
            <person name="Nolan M."/>
            <person name="Lipzen A."/>
            <person name="Salamov A."/>
            <person name="Henrissat B."/>
            <person name="Wiebenga A."/>
            <person name="De vries R.P."/>
            <person name="Grigoriev I.V."/>
            <person name="Mortensen U.H."/>
            <person name="Andersen M.R."/>
            <person name="Baker S.E."/>
        </authorList>
    </citation>
    <scope>NUCLEOTIDE SEQUENCE [LARGE SCALE GENOMIC DNA]</scope>
    <source>
        <strain evidence="2 3">CBS 707.79</strain>
    </source>
</reference>
<dbReference type="AlphaFoldDB" id="A0A319CVU8"/>
<evidence type="ECO:0000256" key="1">
    <source>
        <dbReference type="SAM" id="Phobius"/>
    </source>
</evidence>
<protein>
    <submittedName>
        <fullName evidence="2">Uncharacterized protein</fullName>
    </submittedName>
</protein>
<feature type="transmembrane region" description="Helical" evidence="1">
    <location>
        <begin position="193"/>
        <end position="212"/>
    </location>
</feature>
<evidence type="ECO:0000313" key="3">
    <source>
        <dbReference type="Proteomes" id="UP000247810"/>
    </source>
</evidence>
<accession>A0A319CVU8</accession>
<evidence type="ECO:0000313" key="2">
    <source>
        <dbReference type="EMBL" id="PYH89406.1"/>
    </source>
</evidence>
<dbReference type="EMBL" id="KZ826031">
    <property type="protein sequence ID" value="PYH89406.1"/>
    <property type="molecule type" value="Genomic_DNA"/>
</dbReference>
<keyword evidence="1" id="KW-1133">Transmembrane helix</keyword>
<keyword evidence="1" id="KW-0472">Membrane</keyword>
<proteinExistence type="predicted"/>